<dbReference type="SUPFAM" id="SSF54427">
    <property type="entry name" value="NTF2-like"/>
    <property type="match status" value="1"/>
</dbReference>
<protein>
    <recommendedName>
        <fullName evidence="3">SnoaL-like domain-containing protein</fullName>
    </recommendedName>
</protein>
<gene>
    <name evidence="1" type="ORF">ASPBRDRAFT_199506</name>
</gene>
<evidence type="ECO:0000313" key="1">
    <source>
        <dbReference type="EMBL" id="OJJ67802.1"/>
    </source>
</evidence>
<dbReference type="EMBL" id="KV878692">
    <property type="protein sequence ID" value="OJJ67802.1"/>
    <property type="molecule type" value="Genomic_DNA"/>
</dbReference>
<name>A0A1L9U853_ASPBC</name>
<sequence length="128" mass="14919">MRYQDYLDAYNCPDEGAKACFFTEDCKFQLGELKVEGRDAMLAMFANGHIGVKEELRPLHVLETEGYIFAELDACFMPFEDTPQNFFHPFKRGEPLSFRFFASYEIRDGRISFMRLAHWPAPSVIEPF</sequence>
<evidence type="ECO:0008006" key="3">
    <source>
        <dbReference type="Google" id="ProtNLM"/>
    </source>
</evidence>
<dbReference type="OMA" id="MFANGHI"/>
<accession>A0A1L9U853</accession>
<dbReference type="OrthoDB" id="3889610at2759"/>
<dbReference type="RefSeq" id="XP_067475051.1">
    <property type="nucleotide sequence ID" value="XM_067621334.1"/>
</dbReference>
<dbReference type="VEuPathDB" id="FungiDB:ASPBRDRAFT_199506"/>
<dbReference type="GeneID" id="93573822"/>
<dbReference type="Gene3D" id="3.10.450.50">
    <property type="match status" value="1"/>
</dbReference>
<dbReference type="Proteomes" id="UP000184499">
    <property type="component" value="Unassembled WGS sequence"/>
</dbReference>
<organism evidence="1 2">
    <name type="scientific">Aspergillus brasiliensis (strain CBS 101740 / IMI 381727 / IBT 21946)</name>
    <dbReference type="NCBI Taxonomy" id="767769"/>
    <lineage>
        <taxon>Eukaryota</taxon>
        <taxon>Fungi</taxon>
        <taxon>Dikarya</taxon>
        <taxon>Ascomycota</taxon>
        <taxon>Pezizomycotina</taxon>
        <taxon>Eurotiomycetes</taxon>
        <taxon>Eurotiomycetidae</taxon>
        <taxon>Eurotiales</taxon>
        <taxon>Aspergillaceae</taxon>
        <taxon>Aspergillus</taxon>
        <taxon>Aspergillus subgen. Circumdati</taxon>
    </lineage>
</organism>
<evidence type="ECO:0000313" key="2">
    <source>
        <dbReference type="Proteomes" id="UP000184499"/>
    </source>
</evidence>
<keyword evidence="2" id="KW-1185">Reference proteome</keyword>
<dbReference type="InterPro" id="IPR032710">
    <property type="entry name" value="NTF2-like_dom_sf"/>
</dbReference>
<dbReference type="AlphaFoldDB" id="A0A1L9U853"/>
<reference evidence="2" key="1">
    <citation type="journal article" date="2017" name="Genome Biol.">
        <title>Comparative genomics reveals high biological diversity and specific adaptations in the industrially and medically important fungal genus Aspergillus.</title>
        <authorList>
            <person name="de Vries R.P."/>
            <person name="Riley R."/>
            <person name="Wiebenga A."/>
            <person name="Aguilar-Osorio G."/>
            <person name="Amillis S."/>
            <person name="Uchima C.A."/>
            <person name="Anderluh G."/>
            <person name="Asadollahi M."/>
            <person name="Askin M."/>
            <person name="Barry K."/>
            <person name="Battaglia E."/>
            <person name="Bayram O."/>
            <person name="Benocci T."/>
            <person name="Braus-Stromeyer S.A."/>
            <person name="Caldana C."/>
            <person name="Canovas D."/>
            <person name="Cerqueira G.C."/>
            <person name="Chen F."/>
            <person name="Chen W."/>
            <person name="Choi C."/>
            <person name="Clum A."/>
            <person name="Dos Santos R.A."/>
            <person name="Damasio A.R."/>
            <person name="Diallinas G."/>
            <person name="Emri T."/>
            <person name="Fekete E."/>
            <person name="Flipphi M."/>
            <person name="Freyberg S."/>
            <person name="Gallo A."/>
            <person name="Gournas C."/>
            <person name="Habgood R."/>
            <person name="Hainaut M."/>
            <person name="Harispe M.L."/>
            <person name="Henrissat B."/>
            <person name="Hilden K.S."/>
            <person name="Hope R."/>
            <person name="Hossain A."/>
            <person name="Karabika E."/>
            <person name="Karaffa L."/>
            <person name="Karanyi Z."/>
            <person name="Krasevec N."/>
            <person name="Kuo A."/>
            <person name="Kusch H."/>
            <person name="LaButti K."/>
            <person name="Lagendijk E.L."/>
            <person name="Lapidus A."/>
            <person name="Levasseur A."/>
            <person name="Lindquist E."/>
            <person name="Lipzen A."/>
            <person name="Logrieco A.F."/>
            <person name="MacCabe A."/>
            <person name="Maekelae M.R."/>
            <person name="Malavazi I."/>
            <person name="Melin P."/>
            <person name="Meyer V."/>
            <person name="Mielnichuk N."/>
            <person name="Miskei M."/>
            <person name="Molnar A.P."/>
            <person name="Mule G."/>
            <person name="Ngan C.Y."/>
            <person name="Orejas M."/>
            <person name="Orosz E."/>
            <person name="Ouedraogo J.P."/>
            <person name="Overkamp K.M."/>
            <person name="Park H.-S."/>
            <person name="Perrone G."/>
            <person name="Piumi F."/>
            <person name="Punt P.J."/>
            <person name="Ram A.F."/>
            <person name="Ramon A."/>
            <person name="Rauscher S."/>
            <person name="Record E."/>
            <person name="Riano-Pachon D.M."/>
            <person name="Robert V."/>
            <person name="Roehrig J."/>
            <person name="Ruller R."/>
            <person name="Salamov A."/>
            <person name="Salih N.S."/>
            <person name="Samson R.A."/>
            <person name="Sandor E."/>
            <person name="Sanguinetti M."/>
            <person name="Schuetze T."/>
            <person name="Sepcic K."/>
            <person name="Shelest E."/>
            <person name="Sherlock G."/>
            <person name="Sophianopoulou V."/>
            <person name="Squina F.M."/>
            <person name="Sun H."/>
            <person name="Susca A."/>
            <person name="Todd R.B."/>
            <person name="Tsang A."/>
            <person name="Unkles S.E."/>
            <person name="van de Wiele N."/>
            <person name="van Rossen-Uffink D."/>
            <person name="Oliveira J.V."/>
            <person name="Vesth T.C."/>
            <person name="Visser J."/>
            <person name="Yu J.-H."/>
            <person name="Zhou M."/>
            <person name="Andersen M.R."/>
            <person name="Archer D.B."/>
            <person name="Baker S.E."/>
            <person name="Benoit I."/>
            <person name="Brakhage A.A."/>
            <person name="Braus G.H."/>
            <person name="Fischer R."/>
            <person name="Frisvad J.C."/>
            <person name="Goldman G.H."/>
            <person name="Houbraken J."/>
            <person name="Oakley B."/>
            <person name="Pocsi I."/>
            <person name="Scazzocchio C."/>
            <person name="Seiboth B."/>
            <person name="vanKuyk P.A."/>
            <person name="Wortman J."/>
            <person name="Dyer P.S."/>
            <person name="Grigoriev I.V."/>
        </authorList>
    </citation>
    <scope>NUCLEOTIDE SEQUENCE [LARGE SCALE GENOMIC DNA]</scope>
    <source>
        <strain evidence="2">CBS 101740 / IMI 381727 / IBT 21946</strain>
    </source>
</reference>
<proteinExistence type="predicted"/>